<proteinExistence type="predicted"/>
<feature type="region of interest" description="Disordered" evidence="1">
    <location>
        <begin position="113"/>
        <end position="168"/>
    </location>
</feature>
<reference evidence="2 3" key="1">
    <citation type="journal article" date="2023" name="IScience">
        <title>Expanded male sex-determining region conserved during the evolution of homothallism in the green alga Volvox.</title>
        <authorList>
            <person name="Yamamoto K."/>
            <person name="Matsuzaki R."/>
            <person name="Mahakham W."/>
            <person name="Heman W."/>
            <person name="Sekimoto H."/>
            <person name="Kawachi M."/>
            <person name="Minakuchi Y."/>
            <person name="Toyoda A."/>
            <person name="Nozaki H."/>
        </authorList>
    </citation>
    <scope>NUCLEOTIDE SEQUENCE [LARGE SCALE GENOMIC DNA]</scope>
    <source>
        <strain evidence="2 3">NIES-4468</strain>
    </source>
</reference>
<evidence type="ECO:0000313" key="3">
    <source>
        <dbReference type="Proteomes" id="UP001165090"/>
    </source>
</evidence>
<organism evidence="2 3">
    <name type="scientific">Volvox africanus</name>
    <dbReference type="NCBI Taxonomy" id="51714"/>
    <lineage>
        <taxon>Eukaryota</taxon>
        <taxon>Viridiplantae</taxon>
        <taxon>Chlorophyta</taxon>
        <taxon>core chlorophytes</taxon>
        <taxon>Chlorophyceae</taxon>
        <taxon>CS clade</taxon>
        <taxon>Chlamydomonadales</taxon>
        <taxon>Volvocaceae</taxon>
        <taxon>Volvox</taxon>
    </lineage>
</organism>
<comment type="caution">
    <text evidence="2">The sequence shown here is derived from an EMBL/GenBank/DDBJ whole genome shotgun (WGS) entry which is preliminary data.</text>
</comment>
<name>A0ABQ5SGA2_9CHLO</name>
<dbReference type="EMBL" id="BSDZ01000079">
    <property type="protein sequence ID" value="GLI68362.1"/>
    <property type="molecule type" value="Genomic_DNA"/>
</dbReference>
<feature type="compositionally biased region" description="Low complexity" evidence="1">
    <location>
        <begin position="150"/>
        <end position="163"/>
    </location>
</feature>
<protein>
    <submittedName>
        <fullName evidence="2">Uncharacterized protein</fullName>
    </submittedName>
</protein>
<sequence>MPSTNGMISTLDGSVSDVLGGVGDLATSPAQNVARKPRRSRLTEILFGLKSMKLNTFVRRQSSSLDMCVTSERYRRPDAVGPAVSTSVTNSIAQSRRSESRIFSFLGSRLNDCTSQSSSQPHMLDSRQSSPVNKPGSQLQSLPEPPGPPLLLSSAASGGESPLRTAPNLSATASSSCAAVEPSPLPCRFDSALIRILDPSGAPEDLNPYPRPYGDPEPWYDNDIVLSVAYNRLAAKDIACNVQSKQITHNFNNSS</sequence>
<keyword evidence="3" id="KW-1185">Reference proteome</keyword>
<feature type="non-terminal residue" evidence="2">
    <location>
        <position position="255"/>
    </location>
</feature>
<evidence type="ECO:0000313" key="2">
    <source>
        <dbReference type="EMBL" id="GLI68362.1"/>
    </source>
</evidence>
<accession>A0ABQ5SGA2</accession>
<dbReference type="Proteomes" id="UP001165090">
    <property type="component" value="Unassembled WGS sequence"/>
</dbReference>
<evidence type="ECO:0000256" key="1">
    <source>
        <dbReference type="SAM" id="MobiDB-lite"/>
    </source>
</evidence>
<gene>
    <name evidence="2" type="ORF">VaNZ11_012765</name>
</gene>
<feature type="compositionally biased region" description="Polar residues" evidence="1">
    <location>
        <begin position="113"/>
        <end position="136"/>
    </location>
</feature>